<reference evidence="3" key="1">
    <citation type="submission" date="2016-10" db="EMBL/GenBank/DDBJ databases">
        <authorList>
            <person name="Varghese N."/>
            <person name="Submissions S."/>
        </authorList>
    </citation>
    <scope>NUCLEOTIDE SEQUENCE [LARGE SCALE GENOMIC DNA]</scope>
    <source>
        <strain evidence="3">DSM 45460</strain>
    </source>
</reference>
<sequence length="388" mass="40703">MGIDRKELEGNRMRRRNIALTASAGIAAGALGLTSMTLPAGAQSPQLPQVSANELLASVMESDPPALSGRITVQNELGLPALPGAGEAGELLSGGEKSMRVWYDGQQRQRISMSDGSGETTVVDDGNTVWKWDSAERTVVKYPHGESSREDSGTERPEADAPADPSELAQRLVGKLRETSTVQVDGTASVAGRDAYELVLTPKPNERTKLREVRIGVGAETRIPLRVEVNANGSSDPALRAGFSELSTGEQDAELFQFTPPENAKVRTPEKPEEQGSAPSREGDSGPGDGNRPRIEGTGWDTVVLSRLPESAMRSSTGDGERSGPGAAETGGTGVRAMAERMGSPVSGSWGHGWVINTSVGSAVLTSDGRVAAGAVPQQVLIEALRDS</sequence>
<dbReference type="InterPro" id="IPR029046">
    <property type="entry name" value="LolA/LolB/LppX"/>
</dbReference>
<evidence type="ECO:0000313" key="3">
    <source>
        <dbReference type="Proteomes" id="UP000199213"/>
    </source>
</evidence>
<dbReference type="PANTHER" id="PTHR37507">
    <property type="entry name" value="SPORULATION PROTEIN YDCC"/>
    <property type="match status" value="1"/>
</dbReference>
<evidence type="ECO:0000313" key="2">
    <source>
        <dbReference type="EMBL" id="SDJ69963.1"/>
    </source>
</evidence>
<proteinExistence type="predicted"/>
<dbReference type="EMBL" id="FNFM01000001">
    <property type="protein sequence ID" value="SDJ69963.1"/>
    <property type="molecule type" value="Genomic_DNA"/>
</dbReference>
<feature type="region of interest" description="Disordered" evidence="1">
    <location>
        <begin position="247"/>
        <end position="338"/>
    </location>
</feature>
<feature type="compositionally biased region" description="Basic and acidic residues" evidence="1">
    <location>
        <begin position="264"/>
        <end position="274"/>
    </location>
</feature>
<keyword evidence="3" id="KW-1185">Reference proteome</keyword>
<evidence type="ECO:0000256" key="1">
    <source>
        <dbReference type="SAM" id="MobiDB-lite"/>
    </source>
</evidence>
<dbReference type="InterPro" id="IPR052944">
    <property type="entry name" value="Sporulation_related"/>
</dbReference>
<gene>
    <name evidence="2" type="ORF">SAMN04487820_101356</name>
</gene>
<feature type="compositionally biased region" description="Basic and acidic residues" evidence="1">
    <location>
        <begin position="141"/>
        <end position="159"/>
    </location>
</feature>
<accession>A0A1G8VVT5</accession>
<dbReference type="Proteomes" id="UP000199213">
    <property type="component" value="Unassembled WGS sequence"/>
</dbReference>
<dbReference type="AlphaFoldDB" id="A0A1G8VVT5"/>
<dbReference type="PANTHER" id="PTHR37507:SF2">
    <property type="entry name" value="SPORULATION PROTEIN YDCC"/>
    <property type="match status" value="1"/>
</dbReference>
<keyword evidence="2" id="KW-0449">Lipoprotein</keyword>
<dbReference type="SUPFAM" id="SSF89392">
    <property type="entry name" value="Prokaryotic lipoproteins and lipoprotein localization factors"/>
    <property type="match status" value="1"/>
</dbReference>
<feature type="region of interest" description="Disordered" evidence="1">
    <location>
        <begin position="141"/>
        <end position="165"/>
    </location>
</feature>
<dbReference type="Gene3D" id="2.50.20.10">
    <property type="entry name" value="Lipoprotein localisation LolA/LolB/LppX"/>
    <property type="match status" value="1"/>
</dbReference>
<protein>
    <submittedName>
        <fullName evidence="2">Outer membrane lipoprotein-sorting protein</fullName>
    </submittedName>
</protein>
<name>A0A1G8VVT5_ACTMZ</name>
<organism evidence="2 3">
    <name type="scientific">Actinopolyspora mzabensis</name>
    <dbReference type="NCBI Taxonomy" id="995066"/>
    <lineage>
        <taxon>Bacteria</taxon>
        <taxon>Bacillati</taxon>
        <taxon>Actinomycetota</taxon>
        <taxon>Actinomycetes</taxon>
        <taxon>Actinopolysporales</taxon>
        <taxon>Actinopolysporaceae</taxon>
        <taxon>Actinopolyspora</taxon>
    </lineage>
</organism>